<name>A0A1M5GVA9_9BRAD</name>
<dbReference type="RefSeq" id="WP_154073016.1">
    <property type="nucleotide sequence ID" value="NZ_LT670818.1"/>
</dbReference>
<evidence type="ECO:0000313" key="4">
    <source>
        <dbReference type="Proteomes" id="UP000190675"/>
    </source>
</evidence>
<dbReference type="AlphaFoldDB" id="A0A1M5GVA9"/>
<gene>
    <name evidence="3" type="ORF">SAMN05444169_0387</name>
</gene>
<reference evidence="3 4" key="1">
    <citation type="submission" date="2016-11" db="EMBL/GenBank/DDBJ databases">
        <authorList>
            <person name="Jaros S."/>
            <person name="Januszkiewicz K."/>
            <person name="Wedrychowicz H."/>
        </authorList>
    </citation>
    <scope>NUCLEOTIDE SEQUENCE [LARGE SCALE GENOMIC DNA]</scope>
    <source>
        <strain evidence="3 4">GAS242</strain>
    </source>
</reference>
<dbReference type="EMBL" id="LT670818">
    <property type="protein sequence ID" value="SHG07372.1"/>
    <property type="molecule type" value="Genomic_DNA"/>
</dbReference>
<feature type="signal peptide" evidence="2">
    <location>
        <begin position="1"/>
        <end position="24"/>
    </location>
</feature>
<feature type="chain" id="PRO_5013245837" description="YXWGXW repeat-containing protein" evidence="2">
    <location>
        <begin position="25"/>
        <end position="116"/>
    </location>
</feature>
<evidence type="ECO:0000256" key="1">
    <source>
        <dbReference type="SAM" id="MobiDB-lite"/>
    </source>
</evidence>
<keyword evidence="2" id="KW-0732">Signal</keyword>
<evidence type="ECO:0000256" key="2">
    <source>
        <dbReference type="SAM" id="SignalP"/>
    </source>
</evidence>
<evidence type="ECO:0000313" key="3">
    <source>
        <dbReference type="EMBL" id="SHG07372.1"/>
    </source>
</evidence>
<protein>
    <recommendedName>
        <fullName evidence="5">YXWGXW repeat-containing protein</fullName>
    </recommendedName>
</protein>
<organism evidence="3 4">
    <name type="scientific">Bradyrhizobium erythrophlei</name>
    <dbReference type="NCBI Taxonomy" id="1437360"/>
    <lineage>
        <taxon>Bacteria</taxon>
        <taxon>Pseudomonadati</taxon>
        <taxon>Pseudomonadota</taxon>
        <taxon>Alphaproteobacteria</taxon>
        <taxon>Hyphomicrobiales</taxon>
        <taxon>Nitrobacteraceae</taxon>
        <taxon>Bradyrhizobium</taxon>
    </lineage>
</organism>
<evidence type="ECO:0008006" key="5">
    <source>
        <dbReference type="Google" id="ProtNLM"/>
    </source>
</evidence>
<dbReference type="Proteomes" id="UP000190675">
    <property type="component" value="Chromosome I"/>
</dbReference>
<feature type="compositionally biased region" description="Low complexity" evidence="1">
    <location>
        <begin position="48"/>
        <end position="64"/>
    </location>
</feature>
<proteinExistence type="predicted"/>
<feature type="compositionally biased region" description="Low complexity" evidence="1">
    <location>
        <begin position="26"/>
        <end position="40"/>
    </location>
</feature>
<accession>A0A1M5GVA9</accession>
<sequence>MKTHFAGFAFAALLVISTALPGYAEDAAPAPSAPAAAQTEAPPPSVPRPSIVPKTAEPASAPVAAEPAPRLRRYVHRHRRGYGTYRTVYWEPFPVYWPHLYRNRIHWSRIPWIFHF</sequence>
<feature type="region of interest" description="Disordered" evidence="1">
    <location>
        <begin position="26"/>
        <end position="64"/>
    </location>
</feature>